<evidence type="ECO:0000313" key="1">
    <source>
        <dbReference type="EMBL" id="OBX51824.1"/>
    </source>
</evidence>
<dbReference type="EMBL" id="LZDN01000003">
    <property type="protein sequence ID" value="OBX51824.1"/>
    <property type="molecule type" value="Genomic_DNA"/>
</dbReference>
<comment type="caution">
    <text evidence="1">The sequence shown here is derived from an EMBL/GenBank/DDBJ whole genome shotgun (WGS) entry which is preliminary data.</text>
</comment>
<organism evidence="1 2">
    <name type="scientific">Moraxella nonliquefaciens</name>
    <dbReference type="NCBI Taxonomy" id="478"/>
    <lineage>
        <taxon>Bacteria</taxon>
        <taxon>Pseudomonadati</taxon>
        <taxon>Pseudomonadota</taxon>
        <taxon>Gammaproteobacteria</taxon>
        <taxon>Moraxellales</taxon>
        <taxon>Moraxellaceae</taxon>
        <taxon>Moraxella</taxon>
    </lineage>
</organism>
<dbReference type="OrthoDB" id="5523793at2"/>
<proteinExistence type="predicted"/>
<sequence length="253" mass="28813">MFKNIRILILLCILLIVATNSFRDKNHDWQKPVYVAMYPINVDNSPEVAGYIASLSDKDFQEIENYLNAQSKKYGQNAHFYYRLGQEVKVVPPVVPRNGTVIDAIIWSLKFRYYAYKHTHDIGVPTNLRLFLQYHHPSKKIITETSTALQNGRIGVVNLFGMDKKTANNNVVIAHESLHAFGASDKYDLANGSPIYPHGYANPAQNPRYPQTQAELMAVHIPTSPTTFEMARDLKQTVVGEMTAFEIKWKKLD</sequence>
<dbReference type="Proteomes" id="UP000092671">
    <property type="component" value="Unassembled WGS sequence"/>
</dbReference>
<name>A0A1B8PLG4_MORNO</name>
<accession>A0A1B8PLG4</accession>
<gene>
    <name evidence="1" type="ORF">A9Z60_05940</name>
</gene>
<dbReference type="AlphaFoldDB" id="A0A1B8PLG4"/>
<evidence type="ECO:0000313" key="2">
    <source>
        <dbReference type="Proteomes" id="UP000092671"/>
    </source>
</evidence>
<protein>
    <submittedName>
        <fullName evidence="1">Uncharacterized protein</fullName>
    </submittedName>
</protein>
<reference evidence="1 2" key="1">
    <citation type="submission" date="2016-06" db="EMBL/GenBank/DDBJ databases">
        <title>Draft genome of Moraxella nonliquefaciens CCUG 60284.</title>
        <authorList>
            <person name="Salva-Serra F."/>
            <person name="Engstrom-Jakobsson H."/>
            <person name="Thorell K."/>
            <person name="Gonzales-Siles L."/>
            <person name="Karlsson R."/>
            <person name="Boulund F."/>
            <person name="Engstrand L."/>
            <person name="Kristiansson E."/>
            <person name="Moore E."/>
        </authorList>
    </citation>
    <scope>NUCLEOTIDE SEQUENCE [LARGE SCALE GENOMIC DNA]</scope>
    <source>
        <strain evidence="1 2">CCUG 60284</strain>
    </source>
</reference>
<dbReference type="RefSeq" id="WP_066888721.1">
    <property type="nucleotide sequence ID" value="NZ_LZDM01000045.1"/>
</dbReference>